<proteinExistence type="inferred from homology"/>
<feature type="region of interest" description="Disordered" evidence="2">
    <location>
        <begin position="238"/>
        <end position="278"/>
    </location>
</feature>
<evidence type="ECO:0000256" key="1">
    <source>
        <dbReference type="ARBA" id="ARBA00006464"/>
    </source>
</evidence>
<dbReference type="Pfam" id="PF02397">
    <property type="entry name" value="Bac_transf"/>
    <property type="match status" value="1"/>
</dbReference>
<organism evidence="5 6">
    <name type="scientific">Vescimonas fastidiosa</name>
    <dbReference type="NCBI Taxonomy" id="2714353"/>
    <lineage>
        <taxon>Bacteria</taxon>
        <taxon>Bacillati</taxon>
        <taxon>Bacillota</taxon>
        <taxon>Clostridia</taxon>
        <taxon>Eubacteriales</taxon>
        <taxon>Oscillospiraceae</taxon>
        <taxon>Vescimonas</taxon>
    </lineage>
</organism>
<reference evidence="5" key="1">
    <citation type="submission" date="2020-09" db="EMBL/GenBank/DDBJ databases">
        <title>New species isolated from human feces.</title>
        <authorList>
            <person name="Kitahara M."/>
            <person name="Shigeno Y."/>
            <person name="Shime M."/>
            <person name="Matsumoto Y."/>
            <person name="Nakamura S."/>
            <person name="Motooka D."/>
            <person name="Fukuoka S."/>
            <person name="Nishikawa H."/>
            <person name="Benno Y."/>
        </authorList>
    </citation>
    <scope>NUCLEOTIDE SEQUENCE</scope>
    <source>
        <strain evidence="5">MM35</strain>
        <plasmid evidence="5">pMM35_01</plasmid>
    </source>
</reference>
<evidence type="ECO:0000313" key="5">
    <source>
        <dbReference type="EMBL" id="BCK79616.1"/>
    </source>
</evidence>
<feature type="domain" description="Bacterial sugar transferase" evidence="4">
    <location>
        <begin position="49"/>
        <end position="220"/>
    </location>
</feature>
<dbReference type="AlphaFoldDB" id="A0A810Q186"/>
<sequence>MERAGDESVSSGFFSCGPTGMPGKICQIFEAVMNTHRRGFYEKYIKLPQDTVLALVALAVLSPVLGLVALAVRLHLGAPVLFRQERAGKDGRSFTLYKFRTMSDRRDAAGVLLPDEQRLDGFGRFLRSTSLDELPSLWNVVSGSCALCGPRPLYVKYVPLYSPRQARRLWVRPGLTGLAQVSGRNAIGWEEKFSYDVRYVERITFWGDWRILFKTVRMVLHREGITAPGCATAEEFKGGKEARAEHEQAPCDPRRRRSWQSRGRCRAENGLPHHRVPG</sequence>
<feature type="transmembrane region" description="Helical" evidence="3">
    <location>
        <begin position="52"/>
        <end position="76"/>
    </location>
</feature>
<dbReference type="PANTHER" id="PTHR30576:SF8">
    <property type="entry name" value="UNDECAPRENYL-PHOSPHATE GALACTOSE PHOSPHOTRANSFERASE"/>
    <property type="match status" value="1"/>
</dbReference>
<dbReference type="Proteomes" id="UP000681343">
    <property type="component" value="Plasmid pMM35_01"/>
</dbReference>
<comment type="similarity">
    <text evidence="1">Belongs to the bacterial sugar transferase family.</text>
</comment>
<dbReference type="PANTHER" id="PTHR30576">
    <property type="entry name" value="COLANIC BIOSYNTHESIS UDP-GLUCOSE LIPID CARRIER TRANSFERASE"/>
    <property type="match status" value="1"/>
</dbReference>
<dbReference type="EMBL" id="AP023416">
    <property type="protein sequence ID" value="BCK79616.1"/>
    <property type="molecule type" value="Genomic_DNA"/>
</dbReference>
<evidence type="ECO:0000259" key="4">
    <source>
        <dbReference type="Pfam" id="PF02397"/>
    </source>
</evidence>
<geneLocation type="plasmid" evidence="5 6">
    <name>pMM35_01</name>
</geneLocation>
<accession>A0A810Q186</accession>
<dbReference type="GO" id="GO:0016780">
    <property type="term" value="F:phosphotransferase activity, for other substituted phosphate groups"/>
    <property type="evidence" value="ECO:0007669"/>
    <property type="project" value="TreeGrafter"/>
</dbReference>
<keyword evidence="3" id="KW-1133">Transmembrane helix</keyword>
<dbReference type="InterPro" id="IPR003362">
    <property type="entry name" value="Bact_transf"/>
</dbReference>
<keyword evidence="3" id="KW-0812">Transmembrane</keyword>
<evidence type="ECO:0000313" key="6">
    <source>
        <dbReference type="Proteomes" id="UP000681343"/>
    </source>
</evidence>
<keyword evidence="3" id="KW-0472">Membrane</keyword>
<dbReference type="KEGG" id="vfa:MM35RIKEN_18080"/>
<feature type="compositionally biased region" description="Basic and acidic residues" evidence="2">
    <location>
        <begin position="238"/>
        <end position="253"/>
    </location>
</feature>
<gene>
    <name evidence="5" type="ORF">MM35RIKEN_18080</name>
</gene>
<protein>
    <recommendedName>
        <fullName evidence="4">Bacterial sugar transferase domain-containing protein</fullName>
    </recommendedName>
</protein>
<evidence type="ECO:0000256" key="3">
    <source>
        <dbReference type="SAM" id="Phobius"/>
    </source>
</evidence>
<name>A0A810Q186_9FIRM</name>
<evidence type="ECO:0000256" key="2">
    <source>
        <dbReference type="SAM" id="MobiDB-lite"/>
    </source>
</evidence>
<keyword evidence="5" id="KW-0614">Plasmid</keyword>
<keyword evidence="6" id="KW-1185">Reference proteome</keyword>